<dbReference type="EMBL" id="CP094534">
    <property type="protein sequence ID" value="UOE32857.1"/>
    <property type="molecule type" value="Genomic_DNA"/>
</dbReference>
<name>A0ABY4B116_9BACT</name>
<dbReference type="Pfam" id="PF18925">
    <property type="entry name" value="DUF5675"/>
    <property type="match status" value="1"/>
</dbReference>
<protein>
    <submittedName>
        <fullName evidence="2">DUF5675 family protein</fullName>
    </submittedName>
</protein>
<feature type="domain" description="DUF5675" evidence="1">
    <location>
        <begin position="23"/>
        <end position="134"/>
    </location>
</feature>
<reference evidence="2 3" key="1">
    <citation type="submission" date="2022-03" db="EMBL/GenBank/DDBJ databases">
        <title>Hymenobactersp. isolated from the air.</title>
        <authorList>
            <person name="Won M."/>
            <person name="Kwon S.-W."/>
        </authorList>
    </citation>
    <scope>NUCLEOTIDE SEQUENCE [LARGE SCALE GENOMIC DNA]</scope>
    <source>
        <strain evidence="2 3">KACC 22596</strain>
    </source>
</reference>
<dbReference type="RefSeq" id="WP_243512148.1">
    <property type="nucleotide sequence ID" value="NZ_CP094534.1"/>
</dbReference>
<gene>
    <name evidence="2" type="ORF">MTP16_17185</name>
</gene>
<proteinExistence type="predicted"/>
<organism evidence="2 3">
    <name type="scientific">Hymenobacter monticola</name>
    <dbReference type="NCBI Taxonomy" id="1705399"/>
    <lineage>
        <taxon>Bacteria</taxon>
        <taxon>Pseudomonadati</taxon>
        <taxon>Bacteroidota</taxon>
        <taxon>Cytophagia</taxon>
        <taxon>Cytophagales</taxon>
        <taxon>Hymenobacteraceae</taxon>
        <taxon>Hymenobacter</taxon>
    </lineage>
</organism>
<accession>A0ABY4B116</accession>
<dbReference type="Proteomes" id="UP000831390">
    <property type="component" value="Chromosome"/>
</dbReference>
<evidence type="ECO:0000313" key="2">
    <source>
        <dbReference type="EMBL" id="UOE32857.1"/>
    </source>
</evidence>
<keyword evidence="3" id="KW-1185">Reference proteome</keyword>
<evidence type="ECO:0000313" key="3">
    <source>
        <dbReference type="Proteomes" id="UP000831390"/>
    </source>
</evidence>
<evidence type="ECO:0000259" key="1">
    <source>
        <dbReference type="Pfam" id="PF18925"/>
    </source>
</evidence>
<sequence>MMEAFFIGGRYPMKLEVKSLIHTLKTTISELYVDGRFQCHILEDVTRKTTDKKVYGATAIPCGTYKVIIDMSNRFKRLLPLLVDVPGFVGVRIHPGNKAADTEGCLLPGTYDPSVKDWVSNSRAEFDKLFKRMQANTKKGEAITITIDR</sequence>
<dbReference type="InterPro" id="IPR043732">
    <property type="entry name" value="DUF5675"/>
</dbReference>